<feature type="compositionally biased region" description="Polar residues" evidence="5">
    <location>
        <begin position="135"/>
        <end position="151"/>
    </location>
</feature>
<dbReference type="Gene3D" id="3.40.50.300">
    <property type="entry name" value="P-loop containing nucleotide triphosphate hydrolases"/>
    <property type="match status" value="1"/>
</dbReference>
<evidence type="ECO:0000313" key="7">
    <source>
        <dbReference type="EMBL" id="VVC27994.1"/>
    </source>
</evidence>
<dbReference type="SMART" id="SM00382">
    <property type="entry name" value="AAA"/>
    <property type="match status" value="1"/>
</dbReference>
<dbReference type="AlphaFoldDB" id="A0A5E4M7J3"/>
<dbReference type="PANTHER" id="PTHR23389:SF6">
    <property type="entry name" value="REPLICATION FACTOR C SUBUNIT 1"/>
    <property type="match status" value="1"/>
</dbReference>
<dbReference type="EMBL" id="CABPRJ010000477">
    <property type="protein sequence ID" value="VVC27994.1"/>
    <property type="molecule type" value="Genomic_DNA"/>
</dbReference>
<evidence type="ECO:0000256" key="3">
    <source>
        <dbReference type="ARBA" id="ARBA00022741"/>
    </source>
</evidence>
<feature type="compositionally biased region" description="Gly residues" evidence="5">
    <location>
        <begin position="824"/>
        <end position="833"/>
    </location>
</feature>
<dbReference type="GO" id="GO:0003689">
    <property type="term" value="F:DNA clamp loader activity"/>
    <property type="evidence" value="ECO:0007669"/>
    <property type="project" value="UniProtKB-UniRule"/>
</dbReference>
<proteinExistence type="inferred from homology"/>
<dbReference type="GO" id="GO:0005634">
    <property type="term" value="C:nucleus"/>
    <property type="evidence" value="ECO:0007669"/>
    <property type="project" value="UniProtKB-SubCell"/>
</dbReference>
<organism evidence="7 8">
    <name type="scientific">Cinara cedri</name>
    <dbReference type="NCBI Taxonomy" id="506608"/>
    <lineage>
        <taxon>Eukaryota</taxon>
        <taxon>Metazoa</taxon>
        <taxon>Ecdysozoa</taxon>
        <taxon>Arthropoda</taxon>
        <taxon>Hexapoda</taxon>
        <taxon>Insecta</taxon>
        <taxon>Pterygota</taxon>
        <taxon>Neoptera</taxon>
        <taxon>Paraneoptera</taxon>
        <taxon>Hemiptera</taxon>
        <taxon>Sternorrhyncha</taxon>
        <taxon>Aphidomorpha</taxon>
        <taxon>Aphidoidea</taxon>
        <taxon>Aphididae</taxon>
        <taxon>Lachninae</taxon>
        <taxon>Cinara</taxon>
    </lineage>
</organism>
<gene>
    <name evidence="7" type="ORF">CINCED_3A012846</name>
</gene>
<dbReference type="GO" id="GO:0006260">
    <property type="term" value="P:DNA replication"/>
    <property type="evidence" value="ECO:0007669"/>
    <property type="project" value="UniProtKB-KW"/>
</dbReference>
<keyword evidence="2" id="KW-0235">DNA replication</keyword>
<dbReference type="GO" id="GO:0005663">
    <property type="term" value="C:DNA replication factor C complex"/>
    <property type="evidence" value="ECO:0007669"/>
    <property type="project" value="InterPro"/>
</dbReference>
<keyword evidence="4" id="KW-0067">ATP-binding</keyword>
<dbReference type="SUPFAM" id="SSF52540">
    <property type="entry name" value="P-loop containing nucleoside triphosphate hydrolases"/>
    <property type="match status" value="1"/>
</dbReference>
<dbReference type="Gene3D" id="1.10.8.60">
    <property type="match status" value="1"/>
</dbReference>
<name>A0A5E4M7J3_9HEMI</name>
<keyword evidence="8" id="KW-1185">Reference proteome</keyword>
<feature type="domain" description="AAA+ ATPase" evidence="6">
    <location>
        <begin position="342"/>
        <end position="474"/>
    </location>
</feature>
<feature type="region of interest" description="Disordered" evidence="5">
    <location>
        <begin position="802"/>
        <end position="833"/>
    </location>
</feature>
<dbReference type="Pfam" id="PF08519">
    <property type="entry name" value="RFC1"/>
    <property type="match status" value="1"/>
</dbReference>
<dbReference type="InterPro" id="IPR027417">
    <property type="entry name" value="P-loop_NTPase"/>
</dbReference>
<comment type="similarity">
    <text evidence="1">Belongs to the activator 1 large subunit family.</text>
</comment>
<accession>A0A5E4M7J3</accession>
<dbReference type="GO" id="GO:0006281">
    <property type="term" value="P:DNA repair"/>
    <property type="evidence" value="ECO:0007669"/>
    <property type="project" value="InterPro"/>
</dbReference>
<evidence type="ECO:0000256" key="1">
    <source>
        <dbReference type="ARBA" id="ARBA00006116"/>
    </source>
</evidence>
<dbReference type="SUPFAM" id="SSF48019">
    <property type="entry name" value="post-AAA+ oligomerization domain-like"/>
    <property type="match status" value="1"/>
</dbReference>
<dbReference type="CDD" id="cd00009">
    <property type="entry name" value="AAA"/>
    <property type="match status" value="1"/>
</dbReference>
<dbReference type="CDD" id="cd18140">
    <property type="entry name" value="HLD_clamp_RFC"/>
    <property type="match status" value="1"/>
</dbReference>
<evidence type="ECO:0000256" key="2">
    <source>
        <dbReference type="ARBA" id="ARBA00022705"/>
    </source>
</evidence>
<dbReference type="PANTHER" id="PTHR23389">
    <property type="entry name" value="CHROMOSOME TRANSMISSION FIDELITY FACTOR 18"/>
    <property type="match status" value="1"/>
</dbReference>
<feature type="region of interest" description="Disordered" evidence="5">
    <location>
        <begin position="130"/>
        <end position="180"/>
    </location>
</feature>
<dbReference type="Gene3D" id="1.20.272.10">
    <property type="match status" value="1"/>
</dbReference>
<reference evidence="7 8" key="1">
    <citation type="submission" date="2019-08" db="EMBL/GenBank/DDBJ databases">
        <authorList>
            <person name="Alioto T."/>
            <person name="Alioto T."/>
            <person name="Gomez Garrido J."/>
        </authorList>
    </citation>
    <scope>NUCLEOTIDE SEQUENCE [LARGE SCALE GENOMIC DNA]</scope>
</reference>
<evidence type="ECO:0000259" key="6">
    <source>
        <dbReference type="SMART" id="SM00382"/>
    </source>
</evidence>
<protein>
    <submittedName>
        <fullName evidence="7">ATPase, AAA-type, core,DNA polymerase III, clamp loader complex, gamma/delta/delta subunit, C</fullName>
    </submittedName>
</protein>
<dbReference type="Proteomes" id="UP000325440">
    <property type="component" value="Unassembled WGS sequence"/>
</dbReference>
<evidence type="ECO:0000313" key="8">
    <source>
        <dbReference type="Proteomes" id="UP000325440"/>
    </source>
</evidence>
<dbReference type="InterPro" id="IPR003593">
    <property type="entry name" value="AAA+_ATPase"/>
</dbReference>
<dbReference type="OrthoDB" id="446168at2759"/>
<dbReference type="Pfam" id="PF25361">
    <property type="entry name" value="AAA_lid_RFC1"/>
    <property type="match status" value="1"/>
</dbReference>
<dbReference type="InterPro" id="IPR047854">
    <property type="entry name" value="RFC_lid"/>
</dbReference>
<dbReference type="InterPro" id="IPR003959">
    <property type="entry name" value="ATPase_AAA_core"/>
</dbReference>
<dbReference type="InterPro" id="IPR008921">
    <property type="entry name" value="DNA_pol3_clamp-load_cplx_C"/>
</dbReference>
<dbReference type="GO" id="GO:0016887">
    <property type="term" value="F:ATP hydrolysis activity"/>
    <property type="evidence" value="ECO:0007669"/>
    <property type="project" value="InterPro"/>
</dbReference>
<keyword evidence="3" id="KW-0547">Nucleotide-binding</keyword>
<dbReference type="GO" id="GO:0003677">
    <property type="term" value="F:DNA binding"/>
    <property type="evidence" value="ECO:0007669"/>
    <property type="project" value="InterPro"/>
</dbReference>
<sequence>MKLPGYSTFQDIRSYFITGGSKQENLNKINSQSKKKTNKRLILSSDEEDDVEPCGSVIPQQNTSEKRVCINPIDVFGSKPVKQNPINVTKPKKKIKDNHIEQDIDIEWSELDSVEKQFLDIKSNDVLPSKISEKSPITSNHSTITPNTSPDNLKKKVPTQKLSPDKSISSNSSPIKGTQVLLTPQKSNSPLILPKKKSVSENSTCNIKVESPKKQFNFNEKDKNIVNTNFKRKISPTLTPENKKFKVNLEQSPNTQESGYSTELSPIRRTASPIIENNVESKLWVDKYRPLTLKQIIGQTSEKSNVNKLLNWLKCWYSNHGVGVNKKLTRPSPWAKDDNGAYFKAALLSGSPGVGKTTTAHLVCKELGYDFVEFNASDTRSKKQLQSHVSELLSSTSLSPFLNGKSVTKKHALLMDEVDGMAGNEDRGGVQELILLIKNAKCPVICMCNDRNHPKIRTLSNYCFDLRFHKPKLEQIKAAMMSICYKEKLKIPPDTLSSIIASTDNDIRLTLNHLSVVAAGKDNLNINKKYIKMGPWDVLRKVFSAEEHKSMNINEKCDLFFYDYNISPLFVQENYLSAVPHNIIGPEWKKLERYSLAADSISIGDIVSSKIRSTNNWSLLPAQAIFSSYGPGEFLSGHISKQINFPAWLGKFSKGNKMNRLLQEVQIHSRIRLSASKEAINLDYLTTLRDSILKPLINEGSDGVKKTLDFMNHYHLVKDDVESLNELSLWPGNKDPMSDIPSKVKSAFTRMYNKSAPTFNVSKKIKKTVQDDVLLDNDDIDVISDEEEDDDITNDALISMVKKKSAKKGATSPPPEASKVKSSKGGGGGRKKK</sequence>
<evidence type="ECO:0000256" key="4">
    <source>
        <dbReference type="ARBA" id="ARBA00022840"/>
    </source>
</evidence>
<dbReference type="GO" id="GO:0005524">
    <property type="term" value="F:ATP binding"/>
    <property type="evidence" value="ECO:0007669"/>
    <property type="project" value="UniProtKB-UniRule"/>
</dbReference>
<feature type="compositionally biased region" description="Low complexity" evidence="5">
    <location>
        <begin position="165"/>
        <end position="176"/>
    </location>
</feature>
<dbReference type="FunFam" id="1.20.272.10:FF:000005">
    <property type="entry name" value="Replication factor C subunit 1"/>
    <property type="match status" value="1"/>
</dbReference>
<evidence type="ECO:0000256" key="5">
    <source>
        <dbReference type="SAM" id="MobiDB-lite"/>
    </source>
</evidence>
<dbReference type="FunFam" id="3.40.50.300:FF:000395">
    <property type="entry name" value="Replication factor C subunit 1"/>
    <property type="match status" value="1"/>
</dbReference>
<dbReference type="Pfam" id="PF00004">
    <property type="entry name" value="AAA"/>
    <property type="match status" value="1"/>
</dbReference>
<dbReference type="InterPro" id="IPR013725">
    <property type="entry name" value="DNA_replication_fac_RFC1_C"/>
</dbReference>